<proteinExistence type="predicted"/>
<dbReference type="RefSeq" id="WP_047316221.1">
    <property type="nucleotide sequence ID" value="NZ_LDPQ01000023.1"/>
</dbReference>
<dbReference type="EMBL" id="LDPR01000019">
    <property type="protein sequence ID" value="KLO34956.1"/>
    <property type="molecule type" value="Genomic_DNA"/>
</dbReference>
<dbReference type="Pfam" id="PF00934">
    <property type="entry name" value="PE"/>
    <property type="match status" value="1"/>
</dbReference>
<dbReference type="SUPFAM" id="SSF140459">
    <property type="entry name" value="PE/PPE dimer-like"/>
    <property type="match status" value="1"/>
</dbReference>
<reference evidence="2 3" key="1">
    <citation type="submission" date="2015-05" db="EMBL/GenBank/DDBJ databases">
        <title>Genome sequence of Mycobacterium haemophilum.</title>
        <authorList>
            <person name="Greninger A.L."/>
            <person name="Cunningham G."/>
            <person name="Miller S."/>
        </authorList>
    </citation>
    <scope>NUCLEOTIDE SEQUENCE [LARGE SCALE GENOMIC DNA]</scope>
    <source>
        <strain evidence="3">UC1</strain>
    </source>
</reference>
<keyword evidence="3" id="KW-1185">Reference proteome</keyword>
<dbReference type="Proteomes" id="UP000036334">
    <property type="component" value="Unassembled WGS sequence"/>
</dbReference>
<protein>
    <recommendedName>
        <fullName evidence="1">PE domain-containing protein</fullName>
    </recommendedName>
</protein>
<dbReference type="Gene3D" id="1.10.287.850">
    <property type="entry name" value="HP0062-like domain"/>
    <property type="match status" value="1"/>
</dbReference>
<organism evidence="2 3">
    <name type="scientific">Mycobacterium haemophilum</name>
    <dbReference type="NCBI Taxonomy" id="29311"/>
    <lineage>
        <taxon>Bacteria</taxon>
        <taxon>Bacillati</taxon>
        <taxon>Actinomycetota</taxon>
        <taxon>Actinomycetes</taxon>
        <taxon>Mycobacteriales</taxon>
        <taxon>Mycobacteriaceae</taxon>
        <taxon>Mycobacterium</taxon>
    </lineage>
</organism>
<dbReference type="PATRIC" id="fig|29311.18.peg.2286"/>
<dbReference type="InterPro" id="IPR000084">
    <property type="entry name" value="PE-PGRS_N"/>
</dbReference>
<evidence type="ECO:0000313" key="2">
    <source>
        <dbReference type="EMBL" id="KLO34956.1"/>
    </source>
</evidence>
<dbReference type="InterPro" id="IPR038332">
    <property type="entry name" value="PPE_sf"/>
</dbReference>
<evidence type="ECO:0000259" key="1">
    <source>
        <dbReference type="Pfam" id="PF00934"/>
    </source>
</evidence>
<name>A0A0I9TFJ3_9MYCO</name>
<comment type="caution">
    <text evidence="2">The sequence shown here is derived from an EMBL/GenBank/DDBJ whole genome shotgun (WGS) entry which is preliminary data.</text>
</comment>
<evidence type="ECO:0000313" key="3">
    <source>
        <dbReference type="Proteomes" id="UP000036334"/>
    </source>
</evidence>
<dbReference type="AlphaFoldDB" id="A0A0I9TFJ3"/>
<accession>A0A0I9TFJ3</accession>
<sequence>MSFVTVVPEALTAAADALHDIGEGMVTSGDAAGRVTAAVVAPANDEVSKELAACLCAQAQNYAEVSGRAASIFDEFVVSVASGSDQYVTAEADNATHIG</sequence>
<feature type="domain" description="PE" evidence="1">
    <location>
        <begin position="4"/>
        <end position="94"/>
    </location>
</feature>
<gene>
    <name evidence="2" type="ORF">ABH38_17370</name>
</gene>